<keyword evidence="2" id="KW-0680">Restriction system</keyword>
<keyword evidence="5" id="KW-0255">Endonuclease</keyword>
<dbReference type="GO" id="GO:0009307">
    <property type="term" value="P:DNA restriction-modification system"/>
    <property type="evidence" value="ECO:0007669"/>
    <property type="project" value="UniProtKB-KW"/>
</dbReference>
<dbReference type="PANTHER" id="PTHR43140">
    <property type="entry name" value="TYPE-1 RESTRICTION ENZYME ECOKI SPECIFICITY PROTEIN"/>
    <property type="match status" value="1"/>
</dbReference>
<dbReference type="InterPro" id="IPR051212">
    <property type="entry name" value="Type-I_RE_S_subunit"/>
</dbReference>
<dbReference type="InterPro" id="IPR044946">
    <property type="entry name" value="Restrct_endonuc_typeI_TRD_sf"/>
</dbReference>
<evidence type="ECO:0000256" key="3">
    <source>
        <dbReference type="ARBA" id="ARBA00023125"/>
    </source>
</evidence>
<dbReference type="GO" id="GO:0003677">
    <property type="term" value="F:DNA binding"/>
    <property type="evidence" value="ECO:0007669"/>
    <property type="project" value="UniProtKB-KW"/>
</dbReference>
<evidence type="ECO:0000259" key="4">
    <source>
        <dbReference type="Pfam" id="PF01420"/>
    </source>
</evidence>
<protein>
    <submittedName>
        <fullName evidence="5">Restriction endonuclease subunit S</fullName>
    </submittedName>
</protein>
<evidence type="ECO:0000256" key="2">
    <source>
        <dbReference type="ARBA" id="ARBA00022747"/>
    </source>
</evidence>
<evidence type="ECO:0000313" key="5">
    <source>
        <dbReference type="EMBL" id="NEH90744.1"/>
    </source>
</evidence>
<keyword evidence="5" id="KW-0540">Nuclease</keyword>
<organism evidence="5 6">
    <name type="scientific">Rhizobium laguerreae</name>
    <dbReference type="NCBI Taxonomy" id="1076926"/>
    <lineage>
        <taxon>Bacteria</taxon>
        <taxon>Pseudomonadati</taxon>
        <taxon>Pseudomonadota</taxon>
        <taxon>Alphaproteobacteria</taxon>
        <taxon>Hyphomicrobiales</taxon>
        <taxon>Rhizobiaceae</taxon>
        <taxon>Rhizobium/Agrobacterium group</taxon>
        <taxon>Rhizobium</taxon>
    </lineage>
</organism>
<dbReference type="EMBL" id="WUEP01000003">
    <property type="protein sequence ID" value="NEH90744.1"/>
    <property type="molecule type" value="Genomic_DNA"/>
</dbReference>
<dbReference type="GO" id="GO:0004519">
    <property type="term" value="F:endonuclease activity"/>
    <property type="evidence" value="ECO:0007669"/>
    <property type="project" value="UniProtKB-KW"/>
</dbReference>
<reference evidence="5 6" key="1">
    <citation type="submission" date="2019-12" db="EMBL/GenBank/DDBJ databases">
        <title>Rhizobium genotypes associated with high levels of biological nitrogen fixation by grain legumes in a temperate-maritime cropping system.</title>
        <authorList>
            <person name="Maluk M."/>
            <person name="Francesc Ferrando Molina F."/>
            <person name="Lopez Del Egido L."/>
            <person name="Lafos M."/>
            <person name="Langarica-Fuentes A."/>
            <person name="Gebre Yohannes G."/>
            <person name="Young M.W."/>
            <person name="Martin P."/>
            <person name="Gantlett R."/>
            <person name="Kenicer G."/>
            <person name="Hawes C."/>
            <person name="Begg G.S."/>
            <person name="Quilliam R.S."/>
            <person name="Squire G.R."/>
            <person name="Poole P.S."/>
            <person name="Young P.W."/>
            <person name="Iannetta P.M."/>
            <person name="James E.K."/>
        </authorList>
    </citation>
    <scope>NUCLEOTIDE SEQUENCE [LARGE SCALE GENOMIC DNA]</scope>
    <source>
        <strain evidence="5 6">JHI2449</strain>
    </source>
</reference>
<proteinExistence type="inferred from homology"/>
<name>A0A6N9ZB37_9HYPH</name>
<accession>A0A6N9ZB37</accession>
<dbReference type="Proteomes" id="UP000468864">
    <property type="component" value="Unassembled WGS sequence"/>
</dbReference>
<sequence length="444" mass="49140">MSGLPRGWVTSSLGNFGEVYCGQSSTAADVNSDGRGTAYVTGPEQWTGTAIELNKWTTTPKRIVPDGCIFITVKGAGVGKMFPGISCAIGRDVYAYRPSQELSYPFVAKALAHTVNAVIREARGDIPGLSKEHITDHVVPLPPLAEQKRIVAKLDALNAKSACARMELARIEILVSRFKQAVLSKAFSGELTKDWRNGQPVASEWRASSVGSECEIQLGKMLDKAKNKGEPTRYLRNINVRWGTFDLSDLLFMNMTAEDRSKLDIRDGDLLLCEGGEPGRCAVWRHGPTDISFQKALMRIRPNSHLLPDCLYYFVRWASENDILSRHFTGTTIKHLPQIALSRVALVVAPIPEQHEIVRRIKSAFAKIDRLAAEASRALELVGRLDEAILAKAFRGELVPQDDNDEPASLLLERIHKAKRGLERPQMIGCSPWSQRSGSWLGER</sequence>
<evidence type="ECO:0000313" key="6">
    <source>
        <dbReference type="Proteomes" id="UP000468864"/>
    </source>
</evidence>
<dbReference type="InterPro" id="IPR000055">
    <property type="entry name" value="Restrct_endonuc_typeI_TRD"/>
</dbReference>
<dbReference type="RefSeq" id="WP_163875663.1">
    <property type="nucleotide sequence ID" value="NZ_WUEP01000003.1"/>
</dbReference>
<gene>
    <name evidence="5" type="ORF">GR206_06745</name>
</gene>
<keyword evidence="3" id="KW-0238">DNA-binding</keyword>
<feature type="domain" description="Type I restriction modification DNA specificity" evidence="4">
    <location>
        <begin position="5"/>
        <end position="169"/>
    </location>
</feature>
<keyword evidence="5" id="KW-0378">Hydrolase</keyword>
<dbReference type="AlphaFoldDB" id="A0A6N9ZB37"/>
<dbReference type="Gene3D" id="3.90.220.20">
    <property type="entry name" value="DNA methylase specificity domains"/>
    <property type="match status" value="2"/>
</dbReference>
<dbReference type="Pfam" id="PF01420">
    <property type="entry name" value="Methylase_S"/>
    <property type="match status" value="1"/>
</dbReference>
<evidence type="ECO:0000256" key="1">
    <source>
        <dbReference type="ARBA" id="ARBA00010923"/>
    </source>
</evidence>
<dbReference type="SUPFAM" id="SSF116734">
    <property type="entry name" value="DNA methylase specificity domain"/>
    <property type="match status" value="2"/>
</dbReference>
<comment type="similarity">
    <text evidence="1">Belongs to the type-I restriction system S methylase family.</text>
</comment>
<dbReference type="PANTHER" id="PTHR43140:SF1">
    <property type="entry name" value="TYPE I RESTRICTION ENZYME ECOKI SPECIFICITY SUBUNIT"/>
    <property type="match status" value="1"/>
</dbReference>
<comment type="caution">
    <text evidence="5">The sequence shown here is derived from an EMBL/GenBank/DDBJ whole genome shotgun (WGS) entry which is preliminary data.</text>
</comment>